<dbReference type="PANTHER" id="PTHR37318:SF1">
    <property type="entry name" value="BSL7504 PROTEIN"/>
    <property type="match status" value="1"/>
</dbReference>
<dbReference type="CDD" id="cd00090">
    <property type="entry name" value="HTH_ARSR"/>
    <property type="match status" value="1"/>
</dbReference>
<dbReference type="InterPro" id="IPR011991">
    <property type="entry name" value="ArsR-like_HTH"/>
</dbReference>
<dbReference type="PANTHER" id="PTHR37318">
    <property type="entry name" value="BSL7504 PROTEIN"/>
    <property type="match status" value="1"/>
</dbReference>
<organism evidence="2 3">
    <name type="scientific">Brevibacterium metallidurans</name>
    <dbReference type="NCBI Taxonomy" id="1482676"/>
    <lineage>
        <taxon>Bacteria</taxon>
        <taxon>Bacillati</taxon>
        <taxon>Actinomycetota</taxon>
        <taxon>Actinomycetes</taxon>
        <taxon>Micrococcales</taxon>
        <taxon>Brevibacteriaceae</taxon>
        <taxon>Brevibacterium</taxon>
    </lineage>
</organism>
<evidence type="ECO:0000259" key="1">
    <source>
        <dbReference type="Pfam" id="PF13601"/>
    </source>
</evidence>
<gene>
    <name evidence="2" type="ORF">NCCP602_13800</name>
</gene>
<proteinExistence type="predicted"/>
<sequence>MPEASFNPLIHAPIRLRICAMLSKAAGIEFSEIQSRLDISKSALSKHLTQLHEASYVDEESVVRLGRARQWLSLTPAGRSAYEAHLAALREIVDSAEA</sequence>
<feature type="domain" description="Winged helix DNA-binding" evidence="1">
    <location>
        <begin position="14"/>
        <end position="93"/>
    </location>
</feature>
<dbReference type="InterPro" id="IPR036390">
    <property type="entry name" value="WH_DNA-bd_sf"/>
</dbReference>
<evidence type="ECO:0000313" key="2">
    <source>
        <dbReference type="EMBL" id="GAA0035419.1"/>
    </source>
</evidence>
<dbReference type="InterPro" id="IPR036388">
    <property type="entry name" value="WH-like_DNA-bd_sf"/>
</dbReference>
<dbReference type="InterPro" id="IPR027395">
    <property type="entry name" value="WH_DNA-bd_dom"/>
</dbReference>
<dbReference type="SUPFAM" id="SSF46785">
    <property type="entry name" value="Winged helix' DNA-binding domain"/>
    <property type="match status" value="1"/>
</dbReference>
<dbReference type="Gene3D" id="1.10.10.10">
    <property type="entry name" value="Winged helix-like DNA-binding domain superfamily/Winged helix DNA-binding domain"/>
    <property type="match status" value="1"/>
</dbReference>
<protein>
    <submittedName>
        <fullName evidence="2">Transcriptional regulator</fullName>
    </submittedName>
</protein>
<dbReference type="Proteomes" id="UP001498238">
    <property type="component" value="Unassembled WGS sequence"/>
</dbReference>
<accession>A0ABN0SMQ9</accession>
<dbReference type="Pfam" id="PF13601">
    <property type="entry name" value="HTH_34"/>
    <property type="match status" value="1"/>
</dbReference>
<dbReference type="EMBL" id="BAAAAF010000004">
    <property type="protein sequence ID" value="GAA0035419.1"/>
    <property type="molecule type" value="Genomic_DNA"/>
</dbReference>
<reference evidence="2 3" key="1">
    <citation type="submission" date="2024-01" db="EMBL/GenBank/DDBJ databases">
        <title>Characterization of antibiotic resistant novel bacterial strains and their environmental applications.</title>
        <authorList>
            <person name="Manzoor S."/>
            <person name="Abbas S."/>
            <person name="Arshad M."/>
            <person name="Ahmed I."/>
        </authorList>
    </citation>
    <scope>NUCLEOTIDE SEQUENCE [LARGE SCALE GENOMIC DNA]</scope>
    <source>
        <strain evidence="2 3">NCCP-602</strain>
    </source>
</reference>
<name>A0ABN0SMQ9_9MICO</name>
<comment type="caution">
    <text evidence="2">The sequence shown here is derived from an EMBL/GenBank/DDBJ whole genome shotgun (WGS) entry which is preliminary data.</text>
</comment>
<keyword evidence="3" id="KW-1185">Reference proteome</keyword>
<evidence type="ECO:0000313" key="3">
    <source>
        <dbReference type="Proteomes" id="UP001498238"/>
    </source>
</evidence>